<dbReference type="Pfam" id="PF14223">
    <property type="entry name" value="Retrotran_gag_2"/>
    <property type="match status" value="1"/>
</dbReference>
<accession>A0A803NGT4</accession>
<protein>
    <recommendedName>
        <fullName evidence="3">Retrovirus-related Pol polyprotein from transposon TNT 1-94</fullName>
    </recommendedName>
</protein>
<evidence type="ECO:0008006" key="3">
    <source>
        <dbReference type="Google" id="ProtNLM"/>
    </source>
</evidence>
<reference evidence="1" key="1">
    <citation type="submission" date="2018-11" db="EMBL/GenBank/DDBJ databases">
        <authorList>
            <person name="Grassa J C."/>
        </authorList>
    </citation>
    <scope>NUCLEOTIDE SEQUENCE [LARGE SCALE GENOMIC DNA]</scope>
</reference>
<dbReference type="EnsemblPlants" id="evm.model.01.1384">
    <property type="protein sequence ID" value="cds.evm.model.01.1384"/>
    <property type="gene ID" value="evm.TU.01.1384"/>
</dbReference>
<evidence type="ECO:0000313" key="2">
    <source>
        <dbReference type="Proteomes" id="UP000596661"/>
    </source>
</evidence>
<sequence>MEFTKSFNGAATSLNTAQLQNPQVSLPKSYPVTFTHSLSIKLDEHNFLPWLHQVHASIKGSRLHKFLDSTQIPHKFLTRDDEQKKINCMITCDTTPQIWEALHEYYIALNAANISPYKIQLRNTKMLGSLNDYLLKIKNIVDLLATIGHKQTAQDHIEAIFNGLPPEYDVFVTSVTTRKDAYSVAEIEALLMAQSARIDKNAKNLDISKGERSPISHKTSRP</sequence>
<name>A0A803NGT4_CANSA</name>
<keyword evidence="2" id="KW-1185">Reference proteome</keyword>
<dbReference type="EMBL" id="UZAU01000026">
    <property type="status" value="NOT_ANNOTATED_CDS"/>
    <property type="molecule type" value="Genomic_DNA"/>
</dbReference>
<dbReference type="PANTHER" id="PTHR47481">
    <property type="match status" value="1"/>
</dbReference>
<reference evidence="1" key="2">
    <citation type="submission" date="2021-03" db="UniProtKB">
        <authorList>
            <consortium name="EnsemblPlants"/>
        </authorList>
    </citation>
    <scope>IDENTIFICATION</scope>
</reference>
<dbReference type="OMA" id="KINCMIT"/>
<organism evidence="1 2">
    <name type="scientific">Cannabis sativa</name>
    <name type="common">Hemp</name>
    <name type="synonym">Marijuana</name>
    <dbReference type="NCBI Taxonomy" id="3483"/>
    <lineage>
        <taxon>Eukaryota</taxon>
        <taxon>Viridiplantae</taxon>
        <taxon>Streptophyta</taxon>
        <taxon>Embryophyta</taxon>
        <taxon>Tracheophyta</taxon>
        <taxon>Spermatophyta</taxon>
        <taxon>Magnoliopsida</taxon>
        <taxon>eudicotyledons</taxon>
        <taxon>Gunneridae</taxon>
        <taxon>Pentapetalae</taxon>
        <taxon>rosids</taxon>
        <taxon>fabids</taxon>
        <taxon>Rosales</taxon>
        <taxon>Cannabaceae</taxon>
        <taxon>Cannabis</taxon>
    </lineage>
</organism>
<proteinExistence type="predicted"/>
<dbReference type="Proteomes" id="UP000596661">
    <property type="component" value="Chromosome 1"/>
</dbReference>
<evidence type="ECO:0000313" key="1">
    <source>
        <dbReference type="EnsemblPlants" id="cds.evm.model.01.1384"/>
    </source>
</evidence>
<dbReference type="Gramene" id="evm.model.01.1384">
    <property type="protein sequence ID" value="cds.evm.model.01.1384"/>
    <property type="gene ID" value="evm.TU.01.1384"/>
</dbReference>
<dbReference type="PANTHER" id="PTHR47481:SF30">
    <property type="entry name" value="CCHC-TYPE DOMAIN-CONTAINING PROTEIN"/>
    <property type="match status" value="1"/>
</dbReference>
<dbReference type="AlphaFoldDB" id="A0A803NGT4"/>